<reference evidence="2 3" key="1">
    <citation type="submission" date="2018-10" db="EMBL/GenBank/DDBJ databases">
        <title>Sequencing the genomes of 1000 actinobacteria strains.</title>
        <authorList>
            <person name="Klenk H.-P."/>
        </authorList>
    </citation>
    <scope>NUCLEOTIDE SEQUENCE [LARGE SCALE GENOMIC DNA]</scope>
    <source>
        <strain evidence="2 3">DSM 43911</strain>
    </source>
</reference>
<dbReference type="RefSeq" id="WP_147459492.1">
    <property type="nucleotide sequence ID" value="NZ_JBIUBA010000003.1"/>
</dbReference>
<feature type="compositionally biased region" description="Acidic residues" evidence="1">
    <location>
        <begin position="523"/>
        <end position="533"/>
    </location>
</feature>
<sequence length="533" mass="59013">MAGTDLSPYDGADQGFDRSVDDLDDWNVVIPTDDESITRRRRALAPIQVLTDIERTKGGLDGDFWDRYDLFTIALAVIDQVALAMGISVGRTWDEALEYATSQAARQAPDAAEGEWASVAERVVVSLVTTEVETVDHLVHTDAGPKWRTQRFRLLYLHPTGSDGLDHLRASEQAINIFVEALDIDIEAAQIANEAQLNALIARGAVESAVQIARHARYRSIQYQERIRRIIADTLVDPDTHDWLTSVPDLLEAALAHVRDRLDAESVLLDAVAARRSEIDDPTRLGAANQLVEILRECRRRHDDLHRHLIGARSRLRAALDDRFSRPPRSTHRADIGKELLSPFLAQSTARASEVADRLLALVGGVPVRWWTSLTELTDELCAPPRPPDPGEEFRPAEIELEEQPEWWEPYENTVDAVLGAIDEPILLSQLLARVDDIVDDTFEDEPLDARQLAATVVHAAHRAWATRLAGRSAGDRVIVAVRTGVEIDTGDIRSDDLLLVPGEVSADIGEPADTKAPRHGLDDDDTDEEVGT</sequence>
<comment type="caution">
    <text evidence="2">The sequence shown here is derived from an EMBL/GenBank/DDBJ whole genome shotgun (WGS) entry which is preliminary data.</text>
</comment>
<protein>
    <submittedName>
        <fullName evidence="2">Uncharacterized protein</fullName>
    </submittedName>
</protein>
<evidence type="ECO:0000256" key="1">
    <source>
        <dbReference type="SAM" id="MobiDB-lite"/>
    </source>
</evidence>
<gene>
    <name evidence="2" type="ORF">DFJ66_7808</name>
</gene>
<accession>A0A495XLC2</accession>
<dbReference type="EMBL" id="RBXR01000001">
    <property type="protein sequence ID" value="RKT74449.1"/>
    <property type="molecule type" value="Genomic_DNA"/>
</dbReference>
<dbReference type="OrthoDB" id="3959275at2"/>
<dbReference type="AlphaFoldDB" id="A0A495XLC2"/>
<evidence type="ECO:0000313" key="2">
    <source>
        <dbReference type="EMBL" id="RKT74449.1"/>
    </source>
</evidence>
<feature type="compositionally biased region" description="Basic and acidic residues" evidence="1">
    <location>
        <begin position="513"/>
        <end position="522"/>
    </location>
</feature>
<name>A0A495XLC2_9PSEU</name>
<keyword evidence="3" id="KW-1185">Reference proteome</keyword>
<proteinExistence type="predicted"/>
<organism evidence="2 3">
    <name type="scientific">Saccharothrix variisporea</name>
    <dbReference type="NCBI Taxonomy" id="543527"/>
    <lineage>
        <taxon>Bacteria</taxon>
        <taxon>Bacillati</taxon>
        <taxon>Actinomycetota</taxon>
        <taxon>Actinomycetes</taxon>
        <taxon>Pseudonocardiales</taxon>
        <taxon>Pseudonocardiaceae</taxon>
        <taxon>Saccharothrix</taxon>
    </lineage>
</organism>
<dbReference type="Proteomes" id="UP000272729">
    <property type="component" value="Unassembled WGS sequence"/>
</dbReference>
<evidence type="ECO:0000313" key="3">
    <source>
        <dbReference type="Proteomes" id="UP000272729"/>
    </source>
</evidence>
<feature type="region of interest" description="Disordered" evidence="1">
    <location>
        <begin position="505"/>
        <end position="533"/>
    </location>
</feature>